<sequence length="204" mass="23371">MAAIGFMVKTIGMTIESATKRLGFADMFVADILAICNVIDQFDLWKRFEALYGELDYAGIDASPYQARSENYFDLWQKHSHEIGALDQKSIKRITRFYTYLKASRDATLELRYWNKDTPIPVKQICIRNILLTLALSLKNARLSLTSLVDKNELEKENGYSYIKKQNGMATRVLINIGIDHRTINNLGLTFDEDGKEITLHIPE</sequence>
<proteinExistence type="predicted"/>
<organism evidence="1 2">
    <name type="scientific">Azospirillum endophyticum</name>
    <dbReference type="NCBI Taxonomy" id="2800326"/>
    <lineage>
        <taxon>Bacteria</taxon>
        <taxon>Pseudomonadati</taxon>
        <taxon>Pseudomonadota</taxon>
        <taxon>Alphaproteobacteria</taxon>
        <taxon>Rhodospirillales</taxon>
        <taxon>Azospirillaceae</taxon>
        <taxon>Azospirillum</taxon>
    </lineage>
</organism>
<comment type="caution">
    <text evidence="1">The sequence shown here is derived from an EMBL/GenBank/DDBJ whole genome shotgun (WGS) entry which is preliminary data.</text>
</comment>
<dbReference type="EMBL" id="JAENHM010000051">
    <property type="protein sequence ID" value="MBK1839177.1"/>
    <property type="molecule type" value="Genomic_DNA"/>
</dbReference>
<gene>
    <name evidence="1" type="ORF">JHL17_17335</name>
</gene>
<keyword evidence="2" id="KW-1185">Reference proteome</keyword>
<accession>A0ABS1F7C3</accession>
<name>A0ABS1F7C3_9PROT</name>
<protein>
    <submittedName>
        <fullName evidence="1">Uncharacterized protein</fullName>
    </submittedName>
</protein>
<dbReference type="RefSeq" id="WP_200194870.1">
    <property type="nucleotide sequence ID" value="NZ_JAENHM010000051.1"/>
</dbReference>
<reference evidence="2" key="1">
    <citation type="submission" date="2021-01" db="EMBL/GenBank/DDBJ databases">
        <title>Genome public.</title>
        <authorList>
            <person name="Liu C."/>
            <person name="Sun Q."/>
        </authorList>
    </citation>
    <scope>NUCLEOTIDE SEQUENCE [LARGE SCALE GENOMIC DNA]</scope>
    <source>
        <strain evidence="2">YIM B02556</strain>
    </source>
</reference>
<evidence type="ECO:0000313" key="2">
    <source>
        <dbReference type="Proteomes" id="UP000652760"/>
    </source>
</evidence>
<evidence type="ECO:0000313" key="1">
    <source>
        <dbReference type="EMBL" id="MBK1839177.1"/>
    </source>
</evidence>
<dbReference type="Proteomes" id="UP000652760">
    <property type="component" value="Unassembled WGS sequence"/>
</dbReference>